<comment type="caution">
    <text evidence="1">The sequence shown here is derived from an EMBL/GenBank/DDBJ whole genome shotgun (WGS) entry which is preliminary data.</text>
</comment>
<protein>
    <submittedName>
        <fullName evidence="1">Uncharacterized protein</fullName>
    </submittedName>
</protein>
<accession>A0A2A9A9G6</accession>
<dbReference type="Proteomes" id="UP000220032">
    <property type="component" value="Unassembled WGS sequence"/>
</dbReference>
<organism evidence="1 2">
    <name type="scientific">Bacillus cereus</name>
    <dbReference type="NCBI Taxonomy" id="1396"/>
    <lineage>
        <taxon>Bacteria</taxon>
        <taxon>Bacillati</taxon>
        <taxon>Bacillota</taxon>
        <taxon>Bacilli</taxon>
        <taxon>Bacillales</taxon>
        <taxon>Bacillaceae</taxon>
        <taxon>Bacillus</taxon>
        <taxon>Bacillus cereus group</taxon>
    </lineage>
</organism>
<evidence type="ECO:0000313" key="2">
    <source>
        <dbReference type="Proteomes" id="UP000220032"/>
    </source>
</evidence>
<reference evidence="1 2" key="1">
    <citation type="submission" date="2017-09" db="EMBL/GenBank/DDBJ databases">
        <title>Large-scale bioinformatics analysis of Bacillus genomes uncovers conserved roles of natural products in bacterial physiology.</title>
        <authorList>
            <consortium name="Agbiome Team Llc"/>
            <person name="Bleich R.M."/>
            <person name="Grubbs K.J."/>
            <person name="Santa Maria K.C."/>
            <person name="Allen S.E."/>
            <person name="Farag S."/>
            <person name="Shank E.A."/>
            <person name="Bowers A."/>
        </authorList>
    </citation>
    <scope>NUCLEOTIDE SEQUENCE [LARGE SCALE GENOMIC DNA]</scope>
    <source>
        <strain evidence="1 2">AFS022681</strain>
    </source>
</reference>
<evidence type="ECO:0000313" key="1">
    <source>
        <dbReference type="EMBL" id="PFE20226.1"/>
    </source>
</evidence>
<proteinExistence type="predicted"/>
<dbReference type="EMBL" id="NTRR01000001">
    <property type="protein sequence ID" value="PFE20226.1"/>
    <property type="molecule type" value="Genomic_DNA"/>
</dbReference>
<dbReference type="AlphaFoldDB" id="A0A2A9A9G6"/>
<name>A0A2A9A9G6_BACCE</name>
<gene>
    <name evidence="1" type="ORF">CN307_00115</name>
</gene>
<sequence>MSEDSLLNLFDGWVALGNRWEILSKKDKNDSIIFRGFYANFYVKCLYITKQNQNSSSNLHKFQMKVMNIMNTNNNMNQYRKHTFIIELLKN</sequence>